<dbReference type="PANTHER" id="PTHR39338">
    <property type="entry name" value="BLL5662 PROTEIN-RELATED"/>
    <property type="match status" value="1"/>
</dbReference>
<keyword evidence="2" id="KW-1185">Reference proteome</keyword>
<organism evidence="1 2">
    <name type="scientific">Hoeflea phototrophica (strain DSM 17068 / NCIMB 14078 / DFL-43)</name>
    <dbReference type="NCBI Taxonomy" id="411684"/>
    <lineage>
        <taxon>Bacteria</taxon>
        <taxon>Pseudomonadati</taxon>
        <taxon>Pseudomonadota</taxon>
        <taxon>Alphaproteobacteria</taxon>
        <taxon>Hyphomicrobiales</taxon>
        <taxon>Rhizobiaceae</taxon>
        <taxon>Hoeflea</taxon>
    </lineage>
</organism>
<name>A9D680_HOEPD</name>
<dbReference type="eggNOG" id="COG3552">
    <property type="taxonomic scope" value="Bacteria"/>
</dbReference>
<dbReference type="OrthoDB" id="9790469at2"/>
<comment type="caution">
    <text evidence="1">The sequence shown here is derived from an EMBL/GenBank/DDBJ whole genome shotgun (WGS) entry which is preliminary data.</text>
</comment>
<reference evidence="1 2" key="1">
    <citation type="submission" date="2007-10" db="EMBL/GenBank/DDBJ databases">
        <authorList>
            <person name="Wagner-Dobler I."/>
            <person name="Ferriera S."/>
            <person name="Johnson J."/>
            <person name="Kravitz S."/>
            <person name="Beeson K."/>
            <person name="Sutton G."/>
            <person name="Rogers Y.-H."/>
            <person name="Friedman R."/>
            <person name="Frazier M."/>
            <person name="Venter J.C."/>
        </authorList>
    </citation>
    <scope>NUCLEOTIDE SEQUENCE [LARGE SCALE GENOMIC DNA]</scope>
    <source>
        <strain evidence="1 2">DFL-43</strain>
    </source>
</reference>
<sequence length="411" mass="46689">MAKPENAPSVKNGDGRIVDNIVYFARVLRKAGMKVGPAAVRDAVEAVQVAGVGSREEFYWVLHSVFVKRREDHPVFDQAFKLFWRTRDLVEKMIAMFSPVAMETQRKEKLKAGETRVSQALFEGHEKSRPPEEKPIIDIDARQTSSGNEVLRQQDFAQMTALELAQAKRAIAGLALPFDQVETRRYKPSSKPRRIDPRATMRAAMRTGGDLILPRFRKRRKVHPPLVIIADISGSMSQYTRIFLHFMHVISEKRRGVHTFLFGTRLTNITRQMRSKDPDEAVDQCAGAVRDWSGGTRIGEALREFNRLWSRRVLGQGAIVLLITDGLERDSIEELDAEIDRLHRSCRRLVWLNPLLRFDGFEARARGVRTMLAHVDEFRAVHNIEAMADLVSALGEKSGDASDPRRFLQGP</sequence>
<evidence type="ECO:0000313" key="1">
    <source>
        <dbReference type="EMBL" id="EDQ33440.1"/>
    </source>
</evidence>
<dbReference type="SUPFAM" id="SSF53300">
    <property type="entry name" value="vWA-like"/>
    <property type="match status" value="1"/>
</dbReference>
<dbReference type="CDD" id="cd00198">
    <property type="entry name" value="vWFA"/>
    <property type="match status" value="1"/>
</dbReference>
<dbReference type="InterPro" id="IPR008912">
    <property type="entry name" value="Uncharacterised_CoxE"/>
</dbReference>
<dbReference type="PIRSF" id="PIRSF010256">
    <property type="entry name" value="CoxE_vWa"/>
    <property type="match status" value="1"/>
</dbReference>
<dbReference type="STRING" id="411684.HPDFL43_09397"/>
<dbReference type="Pfam" id="PF05762">
    <property type="entry name" value="VWA_CoxE"/>
    <property type="match status" value="1"/>
</dbReference>
<dbReference type="InterPro" id="IPR011195">
    <property type="entry name" value="UCP010256"/>
</dbReference>
<dbReference type="HOGENOM" id="CLU_042261_0_1_5"/>
<dbReference type="PANTHER" id="PTHR39338:SF6">
    <property type="entry name" value="BLL5662 PROTEIN"/>
    <property type="match status" value="1"/>
</dbReference>
<dbReference type="Gene3D" id="3.40.50.410">
    <property type="entry name" value="von Willebrand factor, type A domain"/>
    <property type="match status" value="1"/>
</dbReference>
<gene>
    <name evidence="1" type="ORF">HPDFL43_09397</name>
</gene>
<protein>
    <submittedName>
        <fullName evidence="1">Protein containing von Willebrand factor type A (VWA) domain protein</fullName>
    </submittedName>
</protein>
<dbReference type="InterPro" id="IPR036465">
    <property type="entry name" value="vWFA_dom_sf"/>
</dbReference>
<evidence type="ECO:0000313" key="2">
    <source>
        <dbReference type="Proteomes" id="UP000004291"/>
    </source>
</evidence>
<accession>A9D680</accession>
<dbReference type="Proteomes" id="UP000004291">
    <property type="component" value="Chromosome"/>
</dbReference>
<reference evidence="1 2" key="2">
    <citation type="submission" date="2012-06" db="EMBL/GenBank/DDBJ databases">
        <authorList>
            <person name="Fiebig A."/>
        </authorList>
    </citation>
    <scope>NUCLEOTIDE SEQUENCE [LARGE SCALE GENOMIC DNA]</scope>
    <source>
        <strain evidence="1 2">DFL-43</strain>
    </source>
</reference>
<dbReference type="EMBL" id="ABIA03000002">
    <property type="protein sequence ID" value="EDQ33440.1"/>
    <property type="molecule type" value="Genomic_DNA"/>
</dbReference>
<dbReference type="AlphaFoldDB" id="A9D680"/>
<proteinExistence type="predicted"/>
<dbReference type="RefSeq" id="WP_007197655.1">
    <property type="nucleotide sequence ID" value="NZ_CM002917.1"/>
</dbReference>